<dbReference type="InterPro" id="IPR007110">
    <property type="entry name" value="Ig-like_dom"/>
</dbReference>
<feature type="chain" id="PRO_5046492876" evidence="1">
    <location>
        <begin position="18"/>
        <end position="195"/>
    </location>
</feature>
<feature type="domain" description="Ig-like" evidence="2">
    <location>
        <begin position="22"/>
        <end position="138"/>
    </location>
</feature>
<evidence type="ECO:0000256" key="1">
    <source>
        <dbReference type="SAM" id="SignalP"/>
    </source>
</evidence>
<dbReference type="GeneID" id="108563815"/>
<dbReference type="Proteomes" id="UP000695000">
    <property type="component" value="Unplaced"/>
</dbReference>
<dbReference type="Gene3D" id="2.60.40.10">
    <property type="entry name" value="Immunoglobulins"/>
    <property type="match status" value="1"/>
</dbReference>
<evidence type="ECO:0000259" key="2">
    <source>
        <dbReference type="PROSITE" id="PS50835"/>
    </source>
</evidence>
<dbReference type="RefSeq" id="XP_017778092.1">
    <property type="nucleotide sequence ID" value="XM_017922603.1"/>
</dbReference>
<keyword evidence="3" id="KW-1185">Reference proteome</keyword>
<dbReference type="SUPFAM" id="SSF48726">
    <property type="entry name" value="Immunoglobulin"/>
    <property type="match status" value="1"/>
</dbReference>
<dbReference type="PANTHER" id="PTHR23278:SF19">
    <property type="entry name" value="OBSCURIN"/>
    <property type="match status" value="1"/>
</dbReference>
<feature type="signal peptide" evidence="1">
    <location>
        <begin position="1"/>
        <end position="17"/>
    </location>
</feature>
<sequence>MSLRLLFLLLVLRVVVGLEGSSEMILGAEVAEATEGGSASLPCNLAPVHPPDRVSLIQWFRGPGPDQTTKTLYQYDLRGIRPQHWADPSLGNRYFLRILDGERAVLTIAPINLTDEDLYRCRVEFTRTTNRLTHVNLTVIGAVAASAPSALEETRTHINKYTRKRQRGGFLVKQIPALGYFHGSSCWEGADASWR</sequence>
<protein>
    <submittedName>
        <fullName evidence="4">Uncharacterized protein LOC108563815</fullName>
    </submittedName>
</protein>
<name>A0ABM1MU42_NICVS</name>
<organism evidence="3 4">
    <name type="scientific">Nicrophorus vespilloides</name>
    <name type="common">Boreal carrion beetle</name>
    <dbReference type="NCBI Taxonomy" id="110193"/>
    <lineage>
        <taxon>Eukaryota</taxon>
        <taxon>Metazoa</taxon>
        <taxon>Ecdysozoa</taxon>
        <taxon>Arthropoda</taxon>
        <taxon>Hexapoda</taxon>
        <taxon>Insecta</taxon>
        <taxon>Pterygota</taxon>
        <taxon>Neoptera</taxon>
        <taxon>Endopterygota</taxon>
        <taxon>Coleoptera</taxon>
        <taxon>Polyphaga</taxon>
        <taxon>Staphyliniformia</taxon>
        <taxon>Silphidae</taxon>
        <taxon>Nicrophorinae</taxon>
        <taxon>Nicrophorus</taxon>
    </lineage>
</organism>
<dbReference type="InterPro" id="IPR013106">
    <property type="entry name" value="Ig_V-set"/>
</dbReference>
<keyword evidence="1" id="KW-0732">Signal</keyword>
<gene>
    <name evidence="4" type="primary">LOC108563815</name>
</gene>
<dbReference type="InterPro" id="IPR003599">
    <property type="entry name" value="Ig_sub"/>
</dbReference>
<dbReference type="InterPro" id="IPR013783">
    <property type="entry name" value="Ig-like_fold"/>
</dbReference>
<evidence type="ECO:0000313" key="3">
    <source>
        <dbReference type="Proteomes" id="UP000695000"/>
    </source>
</evidence>
<dbReference type="SMART" id="SM00409">
    <property type="entry name" value="IG"/>
    <property type="match status" value="1"/>
</dbReference>
<dbReference type="PANTHER" id="PTHR23278">
    <property type="entry name" value="SIDESTEP PROTEIN"/>
    <property type="match status" value="1"/>
</dbReference>
<proteinExistence type="predicted"/>
<dbReference type="Pfam" id="PF07686">
    <property type="entry name" value="V-set"/>
    <property type="match status" value="1"/>
</dbReference>
<dbReference type="PROSITE" id="PS50835">
    <property type="entry name" value="IG_LIKE"/>
    <property type="match status" value="1"/>
</dbReference>
<evidence type="ECO:0000313" key="4">
    <source>
        <dbReference type="RefSeq" id="XP_017778092.1"/>
    </source>
</evidence>
<accession>A0ABM1MU42</accession>
<reference evidence="4" key="1">
    <citation type="submission" date="2025-08" db="UniProtKB">
        <authorList>
            <consortium name="RefSeq"/>
        </authorList>
    </citation>
    <scope>IDENTIFICATION</scope>
    <source>
        <tissue evidence="4">Whole Larva</tissue>
    </source>
</reference>
<dbReference type="InterPro" id="IPR036179">
    <property type="entry name" value="Ig-like_dom_sf"/>
</dbReference>